<gene>
    <name evidence="1" type="ORF">NDU88_002686</name>
</gene>
<comment type="caution">
    <text evidence="1">The sequence shown here is derived from an EMBL/GenBank/DDBJ whole genome shotgun (WGS) entry which is preliminary data.</text>
</comment>
<dbReference type="Proteomes" id="UP001066276">
    <property type="component" value="Chromosome 10"/>
</dbReference>
<reference evidence="1" key="1">
    <citation type="journal article" date="2022" name="bioRxiv">
        <title>Sequencing and chromosome-scale assembly of the giantPleurodeles waltlgenome.</title>
        <authorList>
            <person name="Brown T."/>
            <person name="Elewa A."/>
            <person name="Iarovenko S."/>
            <person name="Subramanian E."/>
            <person name="Araus A.J."/>
            <person name="Petzold A."/>
            <person name="Susuki M."/>
            <person name="Suzuki K.-i.T."/>
            <person name="Hayashi T."/>
            <person name="Toyoda A."/>
            <person name="Oliveira C."/>
            <person name="Osipova E."/>
            <person name="Leigh N.D."/>
            <person name="Simon A."/>
            <person name="Yun M.H."/>
        </authorList>
    </citation>
    <scope>NUCLEOTIDE SEQUENCE</scope>
    <source>
        <strain evidence="1">20211129_DDA</strain>
        <tissue evidence="1">Liver</tissue>
    </source>
</reference>
<name>A0AAV7M2Y2_PLEWA</name>
<dbReference type="EMBL" id="JANPWB010000014">
    <property type="protein sequence ID" value="KAJ1097568.1"/>
    <property type="molecule type" value="Genomic_DNA"/>
</dbReference>
<organism evidence="1 2">
    <name type="scientific">Pleurodeles waltl</name>
    <name type="common">Iberian ribbed newt</name>
    <dbReference type="NCBI Taxonomy" id="8319"/>
    <lineage>
        <taxon>Eukaryota</taxon>
        <taxon>Metazoa</taxon>
        <taxon>Chordata</taxon>
        <taxon>Craniata</taxon>
        <taxon>Vertebrata</taxon>
        <taxon>Euteleostomi</taxon>
        <taxon>Amphibia</taxon>
        <taxon>Batrachia</taxon>
        <taxon>Caudata</taxon>
        <taxon>Salamandroidea</taxon>
        <taxon>Salamandridae</taxon>
        <taxon>Pleurodelinae</taxon>
        <taxon>Pleurodeles</taxon>
    </lineage>
</organism>
<evidence type="ECO:0000313" key="1">
    <source>
        <dbReference type="EMBL" id="KAJ1097568.1"/>
    </source>
</evidence>
<dbReference type="AlphaFoldDB" id="A0AAV7M2Y2"/>
<evidence type="ECO:0000313" key="2">
    <source>
        <dbReference type="Proteomes" id="UP001066276"/>
    </source>
</evidence>
<protein>
    <submittedName>
        <fullName evidence="1">Uncharacterized protein</fullName>
    </submittedName>
</protein>
<sequence>MQLTARFLSAEAWAYGCCERDVGYFPPARAVRQRQRERGCNRSFGQKPAAKFKPNLLSIDNRSRAASDEAD</sequence>
<keyword evidence="2" id="KW-1185">Reference proteome</keyword>
<accession>A0AAV7M2Y2</accession>
<proteinExistence type="predicted"/>